<evidence type="ECO:0000313" key="3">
    <source>
        <dbReference type="Proteomes" id="UP001140074"/>
    </source>
</evidence>
<comment type="subcellular location">
    <subcellularLocation>
        <location evidence="1">Mitochondrion</location>
    </subcellularLocation>
</comment>
<proteinExistence type="inferred from homology"/>
<dbReference type="InterPro" id="IPR023168">
    <property type="entry name" value="GatB_Yqey_C_2"/>
</dbReference>
<keyword evidence="3" id="KW-1185">Reference proteome</keyword>
<dbReference type="PANTHER" id="PTHR28055">
    <property type="entry name" value="ALTERED INHERITANCE OF MITOCHONDRIA PROTEIN 41, MITOCHONDRIAL"/>
    <property type="match status" value="1"/>
</dbReference>
<organism evidence="2 3">
    <name type="scientific">Coemansia aciculifera</name>
    <dbReference type="NCBI Taxonomy" id="417176"/>
    <lineage>
        <taxon>Eukaryota</taxon>
        <taxon>Fungi</taxon>
        <taxon>Fungi incertae sedis</taxon>
        <taxon>Zoopagomycota</taxon>
        <taxon>Kickxellomycotina</taxon>
        <taxon>Kickxellomycetes</taxon>
        <taxon>Kickxellales</taxon>
        <taxon>Kickxellaceae</taxon>
        <taxon>Coemansia</taxon>
    </lineage>
</organism>
<evidence type="ECO:0000256" key="1">
    <source>
        <dbReference type="RuleBase" id="RU365099"/>
    </source>
</evidence>
<dbReference type="Gene3D" id="1.10.10.410">
    <property type="match status" value="1"/>
</dbReference>
<accession>A0A9W8M6D3</accession>
<comment type="similarity">
    <text evidence="1">Belongs to the AIM41 family.</text>
</comment>
<dbReference type="PANTHER" id="PTHR28055:SF1">
    <property type="entry name" value="ALTERED INHERITANCE OF MITOCHONDRIA PROTEIN 41, MITOCHONDRIAL"/>
    <property type="match status" value="1"/>
</dbReference>
<dbReference type="Gene3D" id="1.10.1510.10">
    <property type="entry name" value="Uncharacterised protein YqeY/AIM41 PF09424, N-terminal domain"/>
    <property type="match status" value="1"/>
</dbReference>
<dbReference type="InterPro" id="IPR003789">
    <property type="entry name" value="Asn/Gln_tRNA_amidoTrase-B-like"/>
</dbReference>
<dbReference type="Proteomes" id="UP001140074">
    <property type="component" value="Unassembled WGS sequence"/>
</dbReference>
<dbReference type="InterPro" id="IPR019004">
    <property type="entry name" value="YqeY/Aim41"/>
</dbReference>
<evidence type="ECO:0000313" key="2">
    <source>
        <dbReference type="EMBL" id="KAJ2865681.1"/>
    </source>
</evidence>
<dbReference type="SUPFAM" id="SSF89095">
    <property type="entry name" value="GatB/YqeY motif"/>
    <property type="match status" value="1"/>
</dbReference>
<comment type="caution">
    <text evidence="2">The sequence shown here is derived from an EMBL/GenBank/DDBJ whole genome shotgun (WGS) entry which is preliminary data.</text>
</comment>
<keyword evidence="1" id="KW-0496">Mitochondrion</keyword>
<dbReference type="GO" id="GO:0016884">
    <property type="term" value="F:carbon-nitrogen ligase activity, with glutamine as amido-N-donor"/>
    <property type="evidence" value="ECO:0007669"/>
    <property type="project" value="UniProtKB-UniRule"/>
</dbReference>
<protein>
    <recommendedName>
        <fullName evidence="1">Altered inheritance of mitochondria protein 41</fullName>
    </recommendedName>
</protein>
<gene>
    <name evidence="1" type="primary">AIM41</name>
    <name evidence="2" type="ORF">GGH94_002042</name>
</gene>
<name>A0A9W8M6D3_9FUNG</name>
<reference evidence="2" key="1">
    <citation type="submission" date="2022-07" db="EMBL/GenBank/DDBJ databases">
        <title>Phylogenomic reconstructions and comparative analyses of Kickxellomycotina fungi.</title>
        <authorList>
            <person name="Reynolds N.K."/>
            <person name="Stajich J.E."/>
            <person name="Barry K."/>
            <person name="Grigoriev I.V."/>
            <person name="Crous P."/>
            <person name="Smith M.E."/>
        </authorList>
    </citation>
    <scope>NUCLEOTIDE SEQUENCE</scope>
    <source>
        <strain evidence="2">RSA 476</strain>
    </source>
</reference>
<dbReference type="GO" id="GO:0005739">
    <property type="term" value="C:mitochondrion"/>
    <property type="evidence" value="ECO:0007669"/>
    <property type="project" value="UniProtKB-SubCell"/>
</dbReference>
<dbReference type="AlphaFoldDB" id="A0A9W8M6D3"/>
<dbReference type="InterPro" id="IPR042184">
    <property type="entry name" value="YqeY/Aim41_N"/>
</dbReference>
<dbReference type="EMBL" id="JANBUY010000054">
    <property type="protein sequence ID" value="KAJ2865681.1"/>
    <property type="molecule type" value="Genomic_DNA"/>
</dbReference>
<dbReference type="Pfam" id="PF09424">
    <property type="entry name" value="YqeY"/>
    <property type="match status" value="1"/>
</dbReference>
<sequence>MFCRTVPRWSLSAARPGARWLTDLASTVSISARLKLDLKEAMKAKEKTKLSVIKGVLSDILYAEKNAMTGASFSRDSDTDVATLIQRAIKQRNESVQSYTAGGREDLAKAEEAEIGILSAYLPRQLTTEEIETHVAQAIKRLGVGVGGGAKAVGLLMREVDISPAQAPKSKVAEVVKRLLSTM</sequence>